<organism evidence="1">
    <name type="scientific">Arundo donax</name>
    <name type="common">Giant reed</name>
    <name type="synonym">Donax arundinaceus</name>
    <dbReference type="NCBI Taxonomy" id="35708"/>
    <lineage>
        <taxon>Eukaryota</taxon>
        <taxon>Viridiplantae</taxon>
        <taxon>Streptophyta</taxon>
        <taxon>Embryophyta</taxon>
        <taxon>Tracheophyta</taxon>
        <taxon>Spermatophyta</taxon>
        <taxon>Magnoliopsida</taxon>
        <taxon>Liliopsida</taxon>
        <taxon>Poales</taxon>
        <taxon>Poaceae</taxon>
        <taxon>PACMAD clade</taxon>
        <taxon>Arundinoideae</taxon>
        <taxon>Arundineae</taxon>
        <taxon>Arundo</taxon>
    </lineage>
</organism>
<dbReference type="AlphaFoldDB" id="A0A0A9DN49"/>
<accession>A0A0A9DN49</accession>
<reference evidence="1" key="2">
    <citation type="journal article" date="2015" name="Data Brief">
        <title>Shoot transcriptome of the giant reed, Arundo donax.</title>
        <authorList>
            <person name="Barrero R.A."/>
            <person name="Guerrero F.D."/>
            <person name="Moolhuijzen P."/>
            <person name="Goolsby J.A."/>
            <person name="Tidwell J."/>
            <person name="Bellgard S.E."/>
            <person name="Bellgard M.I."/>
        </authorList>
    </citation>
    <scope>NUCLEOTIDE SEQUENCE</scope>
    <source>
        <tissue evidence="1">Shoot tissue taken approximately 20 cm above the soil surface</tissue>
    </source>
</reference>
<reference evidence="1" key="1">
    <citation type="submission" date="2014-09" db="EMBL/GenBank/DDBJ databases">
        <authorList>
            <person name="Magalhaes I.L.F."/>
            <person name="Oliveira U."/>
            <person name="Santos F.R."/>
            <person name="Vidigal T.H.D.A."/>
            <person name="Brescovit A.D."/>
            <person name="Santos A.J."/>
        </authorList>
    </citation>
    <scope>NUCLEOTIDE SEQUENCE</scope>
    <source>
        <tissue evidence="1">Shoot tissue taken approximately 20 cm above the soil surface</tissue>
    </source>
</reference>
<sequence length="98" mass="10199">MDPVMMPCTYLALGNSAGITPYQLLSAAHLRATASASAGFGARRAETALRTAGAVTRVGDRTPARMSAHSSSHTRSKVWKASTTLCAKVADTMRTSSA</sequence>
<protein>
    <submittedName>
        <fullName evidence="1">GH3-13</fullName>
    </submittedName>
</protein>
<evidence type="ECO:0000313" key="1">
    <source>
        <dbReference type="EMBL" id="JAD89231.1"/>
    </source>
</evidence>
<dbReference type="EMBL" id="GBRH01208664">
    <property type="protein sequence ID" value="JAD89231.1"/>
    <property type="molecule type" value="Transcribed_RNA"/>
</dbReference>
<proteinExistence type="predicted"/>
<name>A0A0A9DN49_ARUDO</name>